<comment type="caution">
    <text evidence="2">The sequence shown here is derived from an EMBL/GenBank/DDBJ whole genome shotgun (WGS) entry which is preliminary data.</text>
</comment>
<feature type="transmembrane region" description="Helical" evidence="1">
    <location>
        <begin position="188"/>
        <end position="208"/>
    </location>
</feature>
<reference evidence="2" key="1">
    <citation type="submission" date="2020-07" db="EMBL/GenBank/DDBJ databases">
        <title>Genome sequence and genetic diversity analysis of an under-domesticated orphan crop, white fonio (Digitaria exilis).</title>
        <authorList>
            <person name="Bennetzen J.L."/>
            <person name="Chen S."/>
            <person name="Ma X."/>
            <person name="Wang X."/>
            <person name="Yssel A.E.J."/>
            <person name="Chaluvadi S.R."/>
            <person name="Johnson M."/>
            <person name="Gangashetty P."/>
            <person name="Hamidou F."/>
            <person name="Sanogo M.D."/>
            <person name="Zwaenepoel A."/>
            <person name="Wallace J."/>
            <person name="Van De Peer Y."/>
            <person name="Van Deynze A."/>
        </authorList>
    </citation>
    <scope>NUCLEOTIDE SEQUENCE</scope>
    <source>
        <tissue evidence="2">Leaves</tissue>
    </source>
</reference>
<evidence type="ECO:0000256" key="1">
    <source>
        <dbReference type="SAM" id="Phobius"/>
    </source>
</evidence>
<feature type="transmembrane region" description="Helical" evidence="1">
    <location>
        <begin position="162"/>
        <end position="182"/>
    </location>
</feature>
<feature type="transmembrane region" description="Helical" evidence="1">
    <location>
        <begin position="254"/>
        <end position="277"/>
    </location>
</feature>
<protein>
    <submittedName>
        <fullName evidence="2">Uncharacterized protein</fullName>
    </submittedName>
</protein>
<feature type="transmembrane region" description="Helical" evidence="1">
    <location>
        <begin position="228"/>
        <end position="248"/>
    </location>
</feature>
<dbReference type="InterPro" id="IPR045501">
    <property type="entry name" value="DUF6490"/>
</dbReference>
<organism evidence="2 3">
    <name type="scientific">Digitaria exilis</name>
    <dbReference type="NCBI Taxonomy" id="1010633"/>
    <lineage>
        <taxon>Eukaryota</taxon>
        <taxon>Viridiplantae</taxon>
        <taxon>Streptophyta</taxon>
        <taxon>Embryophyta</taxon>
        <taxon>Tracheophyta</taxon>
        <taxon>Spermatophyta</taxon>
        <taxon>Magnoliopsida</taxon>
        <taxon>Liliopsida</taxon>
        <taxon>Poales</taxon>
        <taxon>Poaceae</taxon>
        <taxon>PACMAD clade</taxon>
        <taxon>Panicoideae</taxon>
        <taxon>Panicodae</taxon>
        <taxon>Paniceae</taxon>
        <taxon>Anthephorinae</taxon>
        <taxon>Digitaria</taxon>
    </lineage>
</organism>
<dbReference type="Pfam" id="PF20100">
    <property type="entry name" value="DUF6490"/>
    <property type="match status" value="1"/>
</dbReference>
<keyword evidence="1" id="KW-0812">Transmembrane</keyword>
<evidence type="ECO:0000313" key="2">
    <source>
        <dbReference type="EMBL" id="KAF8769747.1"/>
    </source>
</evidence>
<name>A0A835KVR6_9POAL</name>
<accession>A0A835KVR6</accession>
<gene>
    <name evidence="2" type="ORF">HU200_006356</name>
</gene>
<dbReference type="EMBL" id="JACEFO010000430">
    <property type="protein sequence ID" value="KAF8769747.1"/>
    <property type="molecule type" value="Genomic_DNA"/>
</dbReference>
<proteinExistence type="predicted"/>
<keyword evidence="3" id="KW-1185">Reference proteome</keyword>
<evidence type="ECO:0000313" key="3">
    <source>
        <dbReference type="Proteomes" id="UP000636709"/>
    </source>
</evidence>
<dbReference type="Proteomes" id="UP000636709">
    <property type="component" value="Unassembled WGS sequence"/>
</dbReference>
<dbReference type="PANTHER" id="PTHR46610:SF3">
    <property type="entry name" value="OS01G0238200 PROTEIN"/>
    <property type="match status" value="1"/>
</dbReference>
<dbReference type="PANTHER" id="PTHR46610">
    <property type="entry name" value="OS05G0181300 PROTEIN"/>
    <property type="match status" value="1"/>
</dbReference>
<keyword evidence="1" id="KW-1133">Transmembrane helix</keyword>
<sequence>MQIKPQLFRSIFPKLPRNSPPDPRVPVQPVPPPNFAPAVKNFSFLALLPYLRLSHYIEYILPPTQIRSLGMPPDESLSADEALRVQQGQATTGAVTRSAAARGRSSLTSSHDIPFFATVQPGHRATSPGMDDDPLDHAELGQATTGAITPSVVATARDDCGIPWLTTLGFAFLTFNSGLAIYGSQGDAVAVAIVVFSYVYIFLLIFYLRSYERRGGFNSNSNSARIRVVRAMVWVLTFLLTGLFGLKIASVMPFPAAVAVWALSVAGVVGVFNAFFLNHATARPEDISSL</sequence>
<keyword evidence="1" id="KW-0472">Membrane</keyword>
<dbReference type="AlphaFoldDB" id="A0A835KVR6"/>